<evidence type="ECO:0000313" key="4">
    <source>
        <dbReference type="Proteomes" id="UP000257109"/>
    </source>
</evidence>
<evidence type="ECO:0000256" key="1">
    <source>
        <dbReference type="SAM" id="MobiDB-lite"/>
    </source>
</evidence>
<organism evidence="3 4">
    <name type="scientific">Mucuna pruriens</name>
    <name type="common">Velvet bean</name>
    <name type="synonym">Dolichos pruriens</name>
    <dbReference type="NCBI Taxonomy" id="157652"/>
    <lineage>
        <taxon>Eukaryota</taxon>
        <taxon>Viridiplantae</taxon>
        <taxon>Streptophyta</taxon>
        <taxon>Embryophyta</taxon>
        <taxon>Tracheophyta</taxon>
        <taxon>Spermatophyta</taxon>
        <taxon>Magnoliopsida</taxon>
        <taxon>eudicotyledons</taxon>
        <taxon>Gunneridae</taxon>
        <taxon>Pentapetalae</taxon>
        <taxon>rosids</taxon>
        <taxon>fabids</taxon>
        <taxon>Fabales</taxon>
        <taxon>Fabaceae</taxon>
        <taxon>Papilionoideae</taxon>
        <taxon>50 kb inversion clade</taxon>
        <taxon>NPAAA clade</taxon>
        <taxon>indigoferoid/millettioid clade</taxon>
        <taxon>Phaseoleae</taxon>
        <taxon>Mucuna</taxon>
    </lineage>
</organism>
<sequence length="277" mass="31569">MCTDYTNLNKACPKDPYPLPNIDWLVEGASSFALLSFMDAYSSYNQIKMHPWDEEKTAFITNSRTFCYKVMPFGLKNAGATYQRLMDKIFEKIIGINVEVYVDNMVVKSTMATNHYKALERVFQVLRRHQLKLNPKKCSFGVQAGKFLGFMLTKRGIEANLEKCQVIINMRSPWMAKEGYPIVVRTDLPIKQVLRKPDLVGMMVAWSIQLSEFDISYDNRGHIKVQVLADFIIEMTAGGPTVKEEKGWFLSMDGASNHTGSDIRGAKQSANRGKKRR</sequence>
<dbReference type="Proteomes" id="UP000257109">
    <property type="component" value="Unassembled WGS sequence"/>
</dbReference>
<dbReference type="EMBL" id="QJKJ01016516">
    <property type="protein sequence ID" value="RDX60879.1"/>
    <property type="molecule type" value="Genomic_DNA"/>
</dbReference>
<dbReference type="CDD" id="cd01647">
    <property type="entry name" value="RT_LTR"/>
    <property type="match status" value="1"/>
</dbReference>
<dbReference type="InterPro" id="IPR000477">
    <property type="entry name" value="RT_dom"/>
</dbReference>
<evidence type="ECO:0000313" key="3">
    <source>
        <dbReference type="EMBL" id="RDX60879.1"/>
    </source>
</evidence>
<dbReference type="InterPro" id="IPR043128">
    <property type="entry name" value="Rev_trsase/Diguanyl_cyclase"/>
</dbReference>
<feature type="non-terminal residue" evidence="3">
    <location>
        <position position="1"/>
    </location>
</feature>
<dbReference type="InterPro" id="IPR043502">
    <property type="entry name" value="DNA/RNA_pol_sf"/>
</dbReference>
<feature type="domain" description="Reverse transcriptase" evidence="2">
    <location>
        <begin position="1"/>
        <end position="152"/>
    </location>
</feature>
<accession>A0A371E4B7</accession>
<dbReference type="Gene3D" id="3.30.70.270">
    <property type="match status" value="1"/>
</dbReference>
<reference evidence="3" key="1">
    <citation type="submission" date="2018-05" db="EMBL/GenBank/DDBJ databases">
        <title>Draft genome of Mucuna pruriens seed.</title>
        <authorList>
            <person name="Nnadi N.E."/>
            <person name="Vos R."/>
            <person name="Hasami M.H."/>
            <person name="Devisetty U.K."/>
            <person name="Aguiy J.C."/>
        </authorList>
    </citation>
    <scope>NUCLEOTIDE SEQUENCE [LARGE SCALE GENOMIC DNA]</scope>
    <source>
        <strain evidence="3">JCA_2017</strain>
    </source>
</reference>
<dbReference type="Pfam" id="PF00078">
    <property type="entry name" value="RVT_1"/>
    <property type="match status" value="1"/>
</dbReference>
<gene>
    <name evidence="3" type="ORF">CR513_60944</name>
</gene>
<dbReference type="PANTHER" id="PTHR24559">
    <property type="entry name" value="TRANSPOSON TY3-I GAG-POL POLYPROTEIN"/>
    <property type="match status" value="1"/>
</dbReference>
<dbReference type="OrthoDB" id="542221at2759"/>
<proteinExistence type="predicted"/>
<evidence type="ECO:0000259" key="2">
    <source>
        <dbReference type="PROSITE" id="PS50878"/>
    </source>
</evidence>
<comment type="caution">
    <text evidence="3">The sequence shown here is derived from an EMBL/GenBank/DDBJ whole genome shotgun (WGS) entry which is preliminary data.</text>
</comment>
<dbReference type="Gene3D" id="3.10.10.10">
    <property type="entry name" value="HIV Type 1 Reverse Transcriptase, subunit A, domain 1"/>
    <property type="match status" value="1"/>
</dbReference>
<keyword evidence="4" id="KW-1185">Reference proteome</keyword>
<protein>
    <recommendedName>
        <fullName evidence="2">Reverse transcriptase domain-containing protein</fullName>
    </recommendedName>
</protein>
<dbReference type="AlphaFoldDB" id="A0A371E4B7"/>
<feature type="region of interest" description="Disordered" evidence="1">
    <location>
        <begin position="257"/>
        <end position="277"/>
    </location>
</feature>
<dbReference type="SUPFAM" id="SSF56672">
    <property type="entry name" value="DNA/RNA polymerases"/>
    <property type="match status" value="1"/>
</dbReference>
<dbReference type="InterPro" id="IPR053134">
    <property type="entry name" value="RNA-dir_DNA_polymerase"/>
</dbReference>
<name>A0A371E4B7_MUCPR</name>
<dbReference type="PANTHER" id="PTHR24559:SF430">
    <property type="entry name" value="RNA-DIRECTED DNA POLYMERASE"/>
    <property type="match status" value="1"/>
</dbReference>
<dbReference type="PROSITE" id="PS50878">
    <property type="entry name" value="RT_POL"/>
    <property type="match status" value="1"/>
</dbReference>